<organism evidence="1 2">
    <name type="scientific">Elysia crispata</name>
    <name type="common">lettuce slug</name>
    <dbReference type="NCBI Taxonomy" id="231223"/>
    <lineage>
        <taxon>Eukaryota</taxon>
        <taxon>Metazoa</taxon>
        <taxon>Spiralia</taxon>
        <taxon>Lophotrochozoa</taxon>
        <taxon>Mollusca</taxon>
        <taxon>Gastropoda</taxon>
        <taxon>Heterobranchia</taxon>
        <taxon>Euthyneura</taxon>
        <taxon>Panpulmonata</taxon>
        <taxon>Sacoglossa</taxon>
        <taxon>Placobranchoidea</taxon>
        <taxon>Plakobranchidae</taxon>
        <taxon>Elysia</taxon>
    </lineage>
</organism>
<evidence type="ECO:0000313" key="1">
    <source>
        <dbReference type="EMBL" id="KAK3739784.1"/>
    </source>
</evidence>
<name>A0AAE0YBT6_9GAST</name>
<dbReference type="EMBL" id="JAWDGP010006501">
    <property type="protein sequence ID" value="KAK3739784.1"/>
    <property type="molecule type" value="Genomic_DNA"/>
</dbReference>
<dbReference type="Proteomes" id="UP001283361">
    <property type="component" value="Unassembled WGS sequence"/>
</dbReference>
<reference evidence="1" key="1">
    <citation type="journal article" date="2023" name="G3 (Bethesda)">
        <title>A reference genome for the long-term kleptoplast-retaining sea slug Elysia crispata morphotype clarki.</title>
        <authorList>
            <person name="Eastman K.E."/>
            <person name="Pendleton A.L."/>
            <person name="Shaikh M.A."/>
            <person name="Suttiyut T."/>
            <person name="Ogas R."/>
            <person name="Tomko P."/>
            <person name="Gavelis G."/>
            <person name="Widhalm J.R."/>
            <person name="Wisecaver J.H."/>
        </authorList>
    </citation>
    <scope>NUCLEOTIDE SEQUENCE</scope>
    <source>
        <strain evidence="1">ECLA1</strain>
    </source>
</reference>
<keyword evidence="2" id="KW-1185">Reference proteome</keyword>
<proteinExistence type="predicted"/>
<evidence type="ECO:0000313" key="2">
    <source>
        <dbReference type="Proteomes" id="UP001283361"/>
    </source>
</evidence>
<protein>
    <submittedName>
        <fullName evidence="1">Uncharacterized protein</fullName>
    </submittedName>
</protein>
<comment type="caution">
    <text evidence="1">The sequence shown here is derived from an EMBL/GenBank/DDBJ whole genome shotgun (WGS) entry which is preliminary data.</text>
</comment>
<gene>
    <name evidence="1" type="ORF">RRG08_033933</name>
</gene>
<dbReference type="AlphaFoldDB" id="A0AAE0YBT6"/>
<accession>A0AAE0YBT6</accession>
<sequence>MRSSTTDAVLSCDISTAAVLNSNDWGIARFLAFAENGILPNPPYPDSEKLCETVKSVD</sequence>